<keyword evidence="4" id="KW-0808">Transferase</keyword>
<comment type="similarity">
    <text evidence="2">Belongs to the DsrE/TusD family.</text>
</comment>
<dbReference type="NCBIfam" id="TIGR03012">
    <property type="entry name" value="sulf_tusD_dsrE"/>
    <property type="match status" value="1"/>
</dbReference>
<evidence type="ECO:0000313" key="7">
    <source>
        <dbReference type="Proteomes" id="UP000294555"/>
    </source>
</evidence>
<evidence type="ECO:0000256" key="2">
    <source>
        <dbReference type="ARBA" id="ARBA00007067"/>
    </source>
</evidence>
<comment type="subcellular location">
    <subcellularLocation>
        <location evidence="1">Cytoplasm</location>
    </subcellularLocation>
</comment>
<dbReference type="PANTHER" id="PTHR34874">
    <property type="entry name" value="PROTEIN YCHN"/>
    <property type="match status" value="1"/>
</dbReference>
<dbReference type="Proteomes" id="UP000294555">
    <property type="component" value="Unassembled WGS sequence"/>
</dbReference>
<dbReference type="PANTHER" id="PTHR34874:SF3">
    <property type="entry name" value="SULFURTRANSFERASE TUSD"/>
    <property type="match status" value="1"/>
</dbReference>
<name>A0A4R1NGL0_9GAMM</name>
<gene>
    <name evidence="6" type="ORF">EZJ58_3074</name>
</gene>
<keyword evidence="5" id="KW-0819">tRNA processing</keyword>
<dbReference type="InterPro" id="IPR027396">
    <property type="entry name" value="DsrEFH-like"/>
</dbReference>
<evidence type="ECO:0000256" key="1">
    <source>
        <dbReference type="ARBA" id="ARBA00004496"/>
    </source>
</evidence>
<dbReference type="GO" id="GO:0016783">
    <property type="term" value="F:sulfurtransferase activity"/>
    <property type="evidence" value="ECO:0007669"/>
    <property type="project" value="InterPro"/>
</dbReference>
<accession>A0A4R1NGL0</accession>
<organism evidence="6 7">
    <name type="scientific">Sodalis ligni</name>
    <dbReference type="NCBI Taxonomy" id="2697027"/>
    <lineage>
        <taxon>Bacteria</taxon>
        <taxon>Pseudomonadati</taxon>
        <taxon>Pseudomonadota</taxon>
        <taxon>Gammaproteobacteria</taxon>
        <taxon>Enterobacterales</taxon>
        <taxon>Bruguierivoracaceae</taxon>
        <taxon>Sodalis</taxon>
    </lineage>
</organism>
<dbReference type="SUPFAM" id="SSF75169">
    <property type="entry name" value="DsrEFH-like"/>
    <property type="match status" value="1"/>
</dbReference>
<dbReference type="OrthoDB" id="9787483at2"/>
<evidence type="ECO:0000256" key="5">
    <source>
        <dbReference type="ARBA" id="ARBA00022694"/>
    </source>
</evidence>
<keyword evidence="3" id="KW-0963">Cytoplasm</keyword>
<dbReference type="GO" id="GO:0097163">
    <property type="term" value="F:sulfur carrier activity"/>
    <property type="evidence" value="ECO:0007669"/>
    <property type="project" value="TreeGrafter"/>
</dbReference>
<comment type="caution">
    <text evidence="6">The sequence shown here is derived from an EMBL/GenBank/DDBJ whole genome shotgun (WGS) entry which is preliminary data.</text>
</comment>
<dbReference type="GO" id="GO:0002143">
    <property type="term" value="P:tRNA wobble position uridine thiolation"/>
    <property type="evidence" value="ECO:0007669"/>
    <property type="project" value="TreeGrafter"/>
</dbReference>
<dbReference type="Pfam" id="PF02635">
    <property type="entry name" value="DsrE"/>
    <property type="match status" value="1"/>
</dbReference>
<keyword evidence="7" id="KW-1185">Reference proteome</keyword>
<dbReference type="NCBIfam" id="NF001237">
    <property type="entry name" value="PRK00207.1"/>
    <property type="match status" value="1"/>
</dbReference>
<evidence type="ECO:0000313" key="6">
    <source>
        <dbReference type="EMBL" id="TCL04921.1"/>
    </source>
</evidence>
<evidence type="ECO:0000256" key="4">
    <source>
        <dbReference type="ARBA" id="ARBA00022679"/>
    </source>
</evidence>
<dbReference type="FunFam" id="3.40.1260.10:FF:000001">
    <property type="entry name" value="Sulfurtransferase TusD"/>
    <property type="match status" value="1"/>
</dbReference>
<reference evidence="6 7" key="1">
    <citation type="submission" date="2019-02" db="EMBL/GenBank/DDBJ databases">
        <title>Investigation of anaerobic lignin degradation for improved lignocellulosic biofuels.</title>
        <authorList>
            <person name="Deangelis K."/>
        </authorList>
    </citation>
    <scope>NUCLEOTIDE SEQUENCE [LARGE SCALE GENOMIC DNA]</scope>
    <source>
        <strain evidence="6 7">159R</strain>
    </source>
</reference>
<dbReference type="GO" id="GO:1990228">
    <property type="term" value="C:sulfurtransferase complex"/>
    <property type="evidence" value="ECO:0007669"/>
    <property type="project" value="TreeGrafter"/>
</dbReference>
<evidence type="ECO:0000256" key="3">
    <source>
        <dbReference type="ARBA" id="ARBA00022490"/>
    </source>
</evidence>
<dbReference type="InterPro" id="IPR017463">
    <property type="entry name" value="Sulphur_relay_TusD/DsrE"/>
</dbReference>
<dbReference type="EMBL" id="SJOI01000001">
    <property type="protein sequence ID" value="TCL04921.1"/>
    <property type="molecule type" value="Genomic_DNA"/>
</dbReference>
<proteinExistence type="inferred from homology"/>
<dbReference type="AlphaFoldDB" id="A0A4R1NGL0"/>
<dbReference type="Gene3D" id="3.40.1260.10">
    <property type="entry name" value="DsrEFH-like"/>
    <property type="match status" value="1"/>
</dbReference>
<dbReference type="InterPro" id="IPR003787">
    <property type="entry name" value="Sulphur_relay_DsrE/F-like"/>
</dbReference>
<sequence>MVSGPAYGTQQSACALQFARALLAAGHRIGTVFFYQDGVLNANIYTSPAGDEADLVRAWRQFGQEHGVALEVCVAAALRRGIVDEREAEQLNLPGNNLQPGFVLSGLGALAQAVAHCDRFIQF</sequence>
<protein>
    <submittedName>
        <fullName evidence="6">tRNA 2-thiouridine synthesizing protein D</fullName>
    </submittedName>
</protein>